<reference evidence="1 2" key="1">
    <citation type="submission" date="2021-06" db="EMBL/GenBank/DDBJ databases">
        <title>Caerostris extrusa draft genome.</title>
        <authorList>
            <person name="Kono N."/>
            <person name="Arakawa K."/>
        </authorList>
    </citation>
    <scope>NUCLEOTIDE SEQUENCE [LARGE SCALE GENOMIC DNA]</scope>
</reference>
<evidence type="ECO:0000313" key="1">
    <source>
        <dbReference type="EMBL" id="GIY38817.1"/>
    </source>
</evidence>
<evidence type="ECO:0000313" key="2">
    <source>
        <dbReference type="Proteomes" id="UP001054945"/>
    </source>
</evidence>
<evidence type="ECO:0008006" key="3">
    <source>
        <dbReference type="Google" id="ProtNLM"/>
    </source>
</evidence>
<accession>A0AAV4T2A8</accession>
<dbReference type="AlphaFoldDB" id="A0AAV4T2A8"/>
<name>A0AAV4T2A8_CAEEX</name>
<keyword evidence="2" id="KW-1185">Reference proteome</keyword>
<protein>
    <recommendedName>
        <fullName evidence="3">Rhodanese domain-containing protein</fullName>
    </recommendedName>
</protein>
<comment type="caution">
    <text evidence="1">The sequence shown here is derived from an EMBL/GenBank/DDBJ whole genome shotgun (WGS) entry which is preliminary data.</text>
</comment>
<gene>
    <name evidence="1" type="ORF">CEXT_720121</name>
</gene>
<dbReference type="EMBL" id="BPLR01010361">
    <property type="protein sequence ID" value="GIY38817.1"/>
    <property type="molecule type" value="Genomic_DNA"/>
</dbReference>
<proteinExistence type="predicted"/>
<organism evidence="1 2">
    <name type="scientific">Caerostris extrusa</name>
    <name type="common">Bark spider</name>
    <name type="synonym">Caerostris bankana</name>
    <dbReference type="NCBI Taxonomy" id="172846"/>
    <lineage>
        <taxon>Eukaryota</taxon>
        <taxon>Metazoa</taxon>
        <taxon>Ecdysozoa</taxon>
        <taxon>Arthropoda</taxon>
        <taxon>Chelicerata</taxon>
        <taxon>Arachnida</taxon>
        <taxon>Araneae</taxon>
        <taxon>Araneomorphae</taxon>
        <taxon>Entelegynae</taxon>
        <taxon>Araneoidea</taxon>
        <taxon>Araneidae</taxon>
        <taxon>Caerostris</taxon>
    </lineage>
</organism>
<sequence>MEIPGVTETGNNGTFPTCCATLLPRCVTSGQALQDGDVQPRPVVTMSSSAHPFGFPLPLFVPHISLLIARGVRIYDCRTVREAHEVYKRQEVPQG</sequence>
<dbReference type="Proteomes" id="UP001054945">
    <property type="component" value="Unassembled WGS sequence"/>
</dbReference>